<keyword evidence="5 8" id="KW-0812">Transmembrane</keyword>
<sequence>MPYYPFSSNHFTLFKKGIFACIPTLLGYWAVGFACGAIGSVSGLSIYHILSLSIFVYAGSAQFLFYALIGSNASLLQIALAVGFINLRYLLINAYMAQYFSRSTMFEKTVGGLLMTDETFGVATQYARKNNNFLPFSWLLGLNLTAWFNWIIATLIGSLFASSLPDWLREALNFSLVGMFIGLIMLGWYASQTKIFDSIVMISSVAFIIFSNNLFNSNIAMICATIFSATIGMIFLWKTKGAKL</sequence>
<evidence type="ECO:0000256" key="5">
    <source>
        <dbReference type="ARBA" id="ARBA00022692"/>
    </source>
</evidence>
<accession>J1JUT5</accession>
<evidence type="ECO:0000256" key="7">
    <source>
        <dbReference type="ARBA" id="ARBA00023136"/>
    </source>
</evidence>
<comment type="similarity">
    <text evidence="2">Belongs to the AzlC family.</text>
</comment>
<reference evidence="9 10" key="1">
    <citation type="submission" date="2012-03" db="EMBL/GenBank/DDBJ databases">
        <title>The Genome Sequence of Bartonella tamiae Th239.</title>
        <authorList>
            <consortium name="The Broad Institute Genome Sequencing Platform"/>
            <consortium name="The Broad Institute Genome Sequencing Center for Infectious Disease"/>
            <person name="Feldgarden M."/>
            <person name="Kirby J."/>
            <person name="Kosoy M."/>
            <person name="Birtles R."/>
            <person name="Probert W.S."/>
            <person name="Chiaraviglio L."/>
            <person name="Young S.K."/>
            <person name="Zeng Q."/>
            <person name="Gargeya S."/>
            <person name="Fitzgerald M."/>
            <person name="Haas B."/>
            <person name="Abouelleil A."/>
            <person name="Alvarado L."/>
            <person name="Arachchi H.M."/>
            <person name="Berlin A."/>
            <person name="Chapman S.B."/>
            <person name="Gearin G."/>
            <person name="Goldberg J."/>
            <person name="Griggs A."/>
            <person name="Gujja S."/>
            <person name="Hansen M."/>
            <person name="Heiman D."/>
            <person name="Howarth C."/>
            <person name="Larimer J."/>
            <person name="Lui A."/>
            <person name="MacDonald P.J.P."/>
            <person name="McCowen C."/>
            <person name="Montmayeur A."/>
            <person name="Murphy C."/>
            <person name="Neiman D."/>
            <person name="Pearson M."/>
            <person name="Priest M."/>
            <person name="Roberts A."/>
            <person name="Saif S."/>
            <person name="Shea T."/>
            <person name="Sisk P."/>
            <person name="Stolte C."/>
            <person name="Sykes S."/>
            <person name="Wortman J."/>
            <person name="Nusbaum C."/>
            <person name="Birren B."/>
        </authorList>
    </citation>
    <scope>NUCLEOTIDE SEQUENCE [LARGE SCALE GENOMIC DNA]</scope>
    <source>
        <strain evidence="9 10">Th239</strain>
    </source>
</reference>
<evidence type="ECO:0000256" key="4">
    <source>
        <dbReference type="ARBA" id="ARBA00022475"/>
    </source>
</evidence>
<protein>
    <submittedName>
        <fullName evidence="9">Azaleucine resistance protein AzlC</fullName>
    </submittedName>
</protein>
<dbReference type="eggNOG" id="COG1296">
    <property type="taxonomic scope" value="Bacteria"/>
</dbReference>
<organism evidence="9 10">
    <name type="scientific">Bartonella tamiae Th239</name>
    <dbReference type="NCBI Taxonomy" id="1094558"/>
    <lineage>
        <taxon>Bacteria</taxon>
        <taxon>Pseudomonadati</taxon>
        <taxon>Pseudomonadota</taxon>
        <taxon>Alphaproteobacteria</taxon>
        <taxon>Hyphomicrobiales</taxon>
        <taxon>Bartonellaceae</taxon>
        <taxon>Bartonella</taxon>
    </lineage>
</organism>
<keyword evidence="6 8" id="KW-1133">Transmembrane helix</keyword>
<keyword evidence="3" id="KW-0813">Transport</keyword>
<dbReference type="Pfam" id="PF03591">
    <property type="entry name" value="AzlC"/>
    <property type="match status" value="1"/>
</dbReference>
<keyword evidence="4" id="KW-1003">Cell membrane</keyword>
<keyword evidence="7 8" id="KW-0472">Membrane</keyword>
<evidence type="ECO:0000256" key="8">
    <source>
        <dbReference type="SAM" id="Phobius"/>
    </source>
</evidence>
<dbReference type="HOGENOM" id="CLU_065777_3_0_5"/>
<keyword evidence="10" id="KW-1185">Reference proteome</keyword>
<dbReference type="PANTHER" id="PTHR34979:SF1">
    <property type="entry name" value="INNER MEMBRANE PROTEIN YGAZ"/>
    <property type="match status" value="1"/>
</dbReference>
<evidence type="ECO:0000256" key="1">
    <source>
        <dbReference type="ARBA" id="ARBA00004651"/>
    </source>
</evidence>
<dbReference type="GO" id="GO:1903785">
    <property type="term" value="P:L-valine transmembrane transport"/>
    <property type="evidence" value="ECO:0007669"/>
    <property type="project" value="TreeGrafter"/>
</dbReference>
<evidence type="ECO:0000256" key="2">
    <source>
        <dbReference type="ARBA" id="ARBA00010735"/>
    </source>
</evidence>
<dbReference type="STRING" id="1094558.ME5_01278"/>
<feature type="transmembrane region" description="Helical" evidence="8">
    <location>
        <begin position="17"/>
        <end position="39"/>
    </location>
</feature>
<evidence type="ECO:0000256" key="6">
    <source>
        <dbReference type="ARBA" id="ARBA00022989"/>
    </source>
</evidence>
<dbReference type="GO" id="GO:0005886">
    <property type="term" value="C:plasma membrane"/>
    <property type="evidence" value="ECO:0007669"/>
    <property type="project" value="UniProtKB-SubCell"/>
</dbReference>
<feature type="transmembrane region" description="Helical" evidence="8">
    <location>
        <begin position="138"/>
        <end position="160"/>
    </location>
</feature>
<dbReference type="Proteomes" id="UP000008952">
    <property type="component" value="Unassembled WGS sequence"/>
</dbReference>
<dbReference type="PATRIC" id="fig|1094558.3.peg.1377"/>
<dbReference type="InterPro" id="IPR011606">
    <property type="entry name" value="Brnchd-chn_aa_trnsp_permease"/>
</dbReference>
<feature type="transmembrane region" description="Helical" evidence="8">
    <location>
        <begin position="46"/>
        <end position="69"/>
    </location>
</feature>
<evidence type="ECO:0000313" key="9">
    <source>
        <dbReference type="EMBL" id="EJF88727.1"/>
    </source>
</evidence>
<dbReference type="PANTHER" id="PTHR34979">
    <property type="entry name" value="INNER MEMBRANE PROTEIN YGAZ"/>
    <property type="match status" value="1"/>
</dbReference>
<gene>
    <name evidence="9" type="ORF">ME5_01278</name>
</gene>
<dbReference type="EMBL" id="AIMB01000008">
    <property type="protein sequence ID" value="EJF88727.1"/>
    <property type="molecule type" value="Genomic_DNA"/>
</dbReference>
<feature type="transmembrane region" description="Helical" evidence="8">
    <location>
        <begin position="219"/>
        <end position="237"/>
    </location>
</feature>
<dbReference type="RefSeq" id="WP_008039512.1">
    <property type="nucleotide sequence ID" value="NZ_JH725147.1"/>
</dbReference>
<dbReference type="OrthoDB" id="9803444at2"/>
<evidence type="ECO:0000256" key="3">
    <source>
        <dbReference type="ARBA" id="ARBA00022448"/>
    </source>
</evidence>
<comment type="caution">
    <text evidence="9">The sequence shown here is derived from an EMBL/GenBank/DDBJ whole genome shotgun (WGS) entry which is preliminary data.</text>
</comment>
<dbReference type="AlphaFoldDB" id="J1JUT5"/>
<name>J1JUT5_9HYPH</name>
<feature type="transmembrane region" description="Helical" evidence="8">
    <location>
        <begin position="75"/>
        <end position="96"/>
    </location>
</feature>
<feature type="transmembrane region" description="Helical" evidence="8">
    <location>
        <begin position="172"/>
        <end position="190"/>
    </location>
</feature>
<proteinExistence type="inferred from homology"/>
<comment type="subcellular location">
    <subcellularLocation>
        <location evidence="1">Cell membrane</location>
        <topology evidence="1">Multi-pass membrane protein</topology>
    </subcellularLocation>
</comment>
<evidence type="ECO:0000313" key="10">
    <source>
        <dbReference type="Proteomes" id="UP000008952"/>
    </source>
</evidence>